<organism evidence="8 9">
    <name type="scientific">Strongylus vulgaris</name>
    <name type="common">Blood worm</name>
    <dbReference type="NCBI Taxonomy" id="40348"/>
    <lineage>
        <taxon>Eukaryota</taxon>
        <taxon>Metazoa</taxon>
        <taxon>Ecdysozoa</taxon>
        <taxon>Nematoda</taxon>
        <taxon>Chromadorea</taxon>
        <taxon>Rhabditida</taxon>
        <taxon>Rhabditina</taxon>
        <taxon>Rhabditomorpha</taxon>
        <taxon>Strongyloidea</taxon>
        <taxon>Strongylidae</taxon>
        <taxon>Strongylus</taxon>
    </lineage>
</organism>
<dbReference type="GO" id="GO:0007601">
    <property type="term" value="P:visual perception"/>
    <property type="evidence" value="ECO:0007669"/>
    <property type="project" value="UniProtKB-KW"/>
</dbReference>
<feature type="transmembrane region" description="Helical" evidence="6">
    <location>
        <begin position="240"/>
        <end position="261"/>
    </location>
</feature>
<keyword evidence="5" id="KW-0716">Sensory transduction</keyword>
<dbReference type="Gene3D" id="1.20.1070.10">
    <property type="entry name" value="Rhodopsin 7-helix transmembrane proteins"/>
    <property type="match status" value="2"/>
</dbReference>
<keyword evidence="3" id="KW-0675">Receptor</keyword>
<comment type="subcellular location">
    <subcellularLocation>
        <location evidence="1">Membrane</location>
        <topology evidence="1">Multi-pass membrane protein</topology>
    </subcellularLocation>
</comment>
<evidence type="ECO:0000256" key="5">
    <source>
        <dbReference type="ARBA" id="ARBA00023305"/>
    </source>
</evidence>
<name>A0A3P7IVK0_STRVU</name>
<keyword evidence="4" id="KW-0807">Transducer</keyword>
<feature type="chain" id="PRO_5018282013" description="G-protein coupled receptors family 1 profile domain-containing protein" evidence="7">
    <location>
        <begin position="22"/>
        <end position="344"/>
    </location>
</feature>
<keyword evidence="2" id="KW-0297">G-protein coupled receptor</keyword>
<keyword evidence="6" id="KW-1133">Transmembrane helix</keyword>
<sequence length="344" mass="38327">MKVISIIIVAAAIWSAVPVTGYGKYSTFHANKFCSLDWRQGDFDATVAESSEAAHHYIGFLTATCLIFFLIPTCIASSFYYSIIDHVDSAVPVTGYGKYSTFHANKFCSLDWRQGDFDATVAESSEAAHHYIGFLTATCLIFFLIPTCIASSFYYSIIDHVDRSVLNLPYWLPYNWVCRLSSTEAREENANAAAECCTWAPRDNVAKVGLGCLLASTLPFFAYSVVCLNPMKSDFNNVSYVVVPVIISRLCPLLNPVFYIWCNPDIVPINAFIAKRRAKRRVPPKTYHTINLIADVPGMSFPILTPAVPLPRRQLPQIPSNLISTSPKPTFYDNVDETSPMLHT</sequence>
<keyword evidence="6" id="KW-0812">Transmembrane</keyword>
<keyword evidence="9" id="KW-1185">Reference proteome</keyword>
<dbReference type="AlphaFoldDB" id="A0A3P7IVK0"/>
<accession>A0A3P7IVK0</accession>
<dbReference type="OrthoDB" id="2105199at2759"/>
<gene>
    <name evidence="8" type="ORF">SVUK_LOCUS12018</name>
</gene>
<dbReference type="Proteomes" id="UP000270094">
    <property type="component" value="Unassembled WGS sequence"/>
</dbReference>
<feature type="signal peptide" evidence="7">
    <location>
        <begin position="1"/>
        <end position="21"/>
    </location>
</feature>
<reference evidence="8 9" key="1">
    <citation type="submission" date="2018-11" db="EMBL/GenBank/DDBJ databases">
        <authorList>
            <consortium name="Pathogen Informatics"/>
        </authorList>
    </citation>
    <scope>NUCLEOTIDE SEQUENCE [LARGE SCALE GENOMIC DNA]</scope>
</reference>
<dbReference type="GO" id="GO:0004930">
    <property type="term" value="F:G protein-coupled receptor activity"/>
    <property type="evidence" value="ECO:0007669"/>
    <property type="project" value="UniProtKB-KW"/>
</dbReference>
<evidence type="ECO:0000256" key="7">
    <source>
        <dbReference type="SAM" id="SignalP"/>
    </source>
</evidence>
<evidence type="ECO:0000256" key="3">
    <source>
        <dbReference type="ARBA" id="ARBA00023170"/>
    </source>
</evidence>
<dbReference type="GO" id="GO:0016020">
    <property type="term" value="C:membrane"/>
    <property type="evidence" value="ECO:0007669"/>
    <property type="project" value="UniProtKB-SubCell"/>
</dbReference>
<evidence type="ECO:0008006" key="10">
    <source>
        <dbReference type="Google" id="ProtNLM"/>
    </source>
</evidence>
<evidence type="ECO:0000256" key="1">
    <source>
        <dbReference type="ARBA" id="ARBA00004141"/>
    </source>
</evidence>
<evidence type="ECO:0000313" key="8">
    <source>
        <dbReference type="EMBL" id="VDM77020.1"/>
    </source>
</evidence>
<evidence type="ECO:0000313" key="9">
    <source>
        <dbReference type="Proteomes" id="UP000270094"/>
    </source>
</evidence>
<proteinExistence type="predicted"/>
<dbReference type="InterPro" id="IPR050125">
    <property type="entry name" value="GPCR_opsins"/>
</dbReference>
<dbReference type="PANTHER" id="PTHR24240">
    <property type="entry name" value="OPSIN"/>
    <property type="match status" value="1"/>
</dbReference>
<evidence type="ECO:0000256" key="6">
    <source>
        <dbReference type="SAM" id="Phobius"/>
    </source>
</evidence>
<protein>
    <recommendedName>
        <fullName evidence="10">G-protein coupled receptors family 1 profile domain-containing protein</fullName>
    </recommendedName>
</protein>
<keyword evidence="7" id="KW-0732">Signal</keyword>
<evidence type="ECO:0000256" key="4">
    <source>
        <dbReference type="ARBA" id="ARBA00023224"/>
    </source>
</evidence>
<keyword evidence="5" id="KW-0844">Vision</keyword>
<feature type="transmembrane region" description="Helical" evidence="6">
    <location>
        <begin position="57"/>
        <end position="81"/>
    </location>
</feature>
<feature type="transmembrane region" description="Helical" evidence="6">
    <location>
        <begin position="131"/>
        <end position="157"/>
    </location>
</feature>
<keyword evidence="6" id="KW-0472">Membrane</keyword>
<evidence type="ECO:0000256" key="2">
    <source>
        <dbReference type="ARBA" id="ARBA00023040"/>
    </source>
</evidence>
<feature type="transmembrane region" description="Helical" evidence="6">
    <location>
        <begin position="208"/>
        <end position="228"/>
    </location>
</feature>
<dbReference type="EMBL" id="UYYB01098260">
    <property type="protein sequence ID" value="VDM77020.1"/>
    <property type="molecule type" value="Genomic_DNA"/>
</dbReference>